<dbReference type="InterPro" id="IPR052016">
    <property type="entry name" value="Bact_Sigma-Reg"/>
</dbReference>
<dbReference type="InterPro" id="IPR000700">
    <property type="entry name" value="PAS-assoc_C"/>
</dbReference>
<dbReference type="Gene3D" id="3.30.450.20">
    <property type="entry name" value="PAS domain"/>
    <property type="match status" value="2"/>
</dbReference>
<dbReference type="KEGG" id="sfy:GFH48_34585"/>
<organism evidence="4 5">
    <name type="scientific">Streptomyces fagopyri</name>
    <dbReference type="NCBI Taxonomy" id="2662397"/>
    <lineage>
        <taxon>Bacteria</taxon>
        <taxon>Bacillati</taxon>
        <taxon>Actinomycetota</taxon>
        <taxon>Actinomycetes</taxon>
        <taxon>Kitasatosporales</taxon>
        <taxon>Streptomycetaceae</taxon>
        <taxon>Streptomyces</taxon>
    </lineage>
</organism>
<dbReference type="Pfam" id="PF01590">
    <property type="entry name" value="GAF"/>
    <property type="match status" value="1"/>
</dbReference>
<dbReference type="Gene3D" id="3.60.40.10">
    <property type="entry name" value="PPM-type phosphatase domain"/>
    <property type="match status" value="1"/>
</dbReference>
<dbReference type="InterPro" id="IPR000014">
    <property type="entry name" value="PAS"/>
</dbReference>
<dbReference type="FunFam" id="3.30.565.10:FF:000028">
    <property type="entry name" value="PAS sensor protein"/>
    <property type="match status" value="1"/>
</dbReference>
<evidence type="ECO:0000256" key="1">
    <source>
        <dbReference type="ARBA" id="ARBA00022801"/>
    </source>
</evidence>
<evidence type="ECO:0000259" key="2">
    <source>
        <dbReference type="PROSITE" id="PS50112"/>
    </source>
</evidence>
<sequence>MPSGDVLVLIDEDGLIVEWRRQAEQLFGWSAEEAVGQAVTALVREFSAGGEGRREGFAATTPVLVKPVLRGTSLMWQVLTARDAVSGQDVAILEAMFAHSPARLHVLDHQLRVAHVPGATHGLSGTPVEDLAGKRFVQAYELEDPEKEAAVAQQVLDGGEPVVSRLVRAVVDAPDGLGRRIYSVSYVRLENADGDVLGLVASALDVTERENTHRRLALLEAVRAHVGQGLNVGAVCEELVEAVVPAFAGITVVEVIEDVVHGEEPPQVPVREDIVLRRAAFRGPVAAYPVGDVRPLPRGTPFARVLTDLRPRLLSIGQDTDWLTADPARADAIERSGAHSLIVAPLALRGQVLGVVSFYRHRQEDPFKEEDVAVASAVCAHTALCVETARAYMREWIIAATVQRRLLPQHAATPTTMEISRLFLPDPDGGGAWSDTIALPGARTALIVGDLAQQGIAAAVTVGILRTAVHTLAALDLEPDELLARLSDTAGRLSQACAALPPGDPMRGESLTAGCAVAIYDPIELTCTLARAGLPRPVAVLPDGTSTELPVPPGPLLADTSSAPFPATTVDLPEGSILAMGTVTAADTVLAPSGPLRPLLDSAGARPLAELCGDLAAALPDDRPTGDTLVLLARTRALPADRVLSFPLPAGAEAAPLARRAARRQLKTWGVDEEAAFTTELIVSELVGNAIRHGAPPLRLRLILDRALTCEVSDGATSAPHVKHARTVDETGRGLFIVASLADQWGARHHKHGKTVWAEQPLPSPGSP</sequence>
<dbReference type="InterPro" id="IPR013767">
    <property type="entry name" value="PAS_fold"/>
</dbReference>
<dbReference type="RefSeq" id="WP_153291932.1">
    <property type="nucleotide sequence ID" value="NZ_CP045643.1"/>
</dbReference>
<dbReference type="InterPro" id="IPR035965">
    <property type="entry name" value="PAS-like_dom_sf"/>
</dbReference>
<dbReference type="InterPro" id="IPR003594">
    <property type="entry name" value="HATPase_dom"/>
</dbReference>
<dbReference type="NCBIfam" id="TIGR00229">
    <property type="entry name" value="sensory_box"/>
    <property type="match status" value="2"/>
</dbReference>
<dbReference type="CDD" id="cd00130">
    <property type="entry name" value="PAS"/>
    <property type="match status" value="1"/>
</dbReference>
<dbReference type="Proteomes" id="UP000326179">
    <property type="component" value="Chromosome"/>
</dbReference>
<dbReference type="InterPro" id="IPR001932">
    <property type="entry name" value="PPM-type_phosphatase-like_dom"/>
</dbReference>
<dbReference type="InterPro" id="IPR013656">
    <property type="entry name" value="PAS_4"/>
</dbReference>
<dbReference type="PANTHER" id="PTHR43156">
    <property type="entry name" value="STAGE II SPORULATION PROTEIN E-RELATED"/>
    <property type="match status" value="1"/>
</dbReference>
<dbReference type="PROSITE" id="PS50112">
    <property type="entry name" value="PAS"/>
    <property type="match status" value="1"/>
</dbReference>
<evidence type="ECO:0000313" key="5">
    <source>
        <dbReference type="Proteomes" id="UP000326179"/>
    </source>
</evidence>
<feature type="domain" description="PAS" evidence="2">
    <location>
        <begin position="1"/>
        <end position="46"/>
    </location>
</feature>
<dbReference type="InterPro" id="IPR029016">
    <property type="entry name" value="GAF-like_dom_sf"/>
</dbReference>
<dbReference type="Pfam" id="PF07228">
    <property type="entry name" value="SpoIIE"/>
    <property type="match status" value="1"/>
</dbReference>
<dbReference type="InterPro" id="IPR003018">
    <property type="entry name" value="GAF"/>
</dbReference>
<dbReference type="AlphaFoldDB" id="A0A5Q0LL11"/>
<dbReference type="GO" id="GO:0006355">
    <property type="term" value="P:regulation of DNA-templated transcription"/>
    <property type="evidence" value="ECO:0007669"/>
    <property type="project" value="InterPro"/>
</dbReference>
<dbReference type="InterPro" id="IPR036457">
    <property type="entry name" value="PPM-type-like_dom_sf"/>
</dbReference>
<reference evidence="4 5" key="1">
    <citation type="submission" date="2019-10" db="EMBL/GenBank/DDBJ databases">
        <title>A novel species.</title>
        <authorList>
            <person name="Gao J."/>
        </authorList>
    </citation>
    <scope>NUCLEOTIDE SEQUENCE [LARGE SCALE GENOMIC DNA]</scope>
    <source>
        <strain evidence="4 5">QMT-28</strain>
    </source>
</reference>
<evidence type="ECO:0000259" key="3">
    <source>
        <dbReference type="PROSITE" id="PS50113"/>
    </source>
</evidence>
<evidence type="ECO:0000313" key="4">
    <source>
        <dbReference type="EMBL" id="QFZ77750.1"/>
    </source>
</evidence>
<dbReference type="InterPro" id="IPR036890">
    <property type="entry name" value="HATPase_C_sf"/>
</dbReference>
<dbReference type="SUPFAM" id="SSF55781">
    <property type="entry name" value="GAF domain-like"/>
    <property type="match status" value="1"/>
</dbReference>
<dbReference type="SUPFAM" id="SSF55785">
    <property type="entry name" value="PYP-like sensor domain (PAS domain)"/>
    <property type="match status" value="2"/>
</dbReference>
<gene>
    <name evidence="4" type="ORF">GFH48_34585</name>
</gene>
<dbReference type="Pfam" id="PF00989">
    <property type="entry name" value="PAS"/>
    <property type="match status" value="1"/>
</dbReference>
<dbReference type="Gene3D" id="3.30.450.40">
    <property type="match status" value="1"/>
</dbReference>
<dbReference type="CDD" id="cd16936">
    <property type="entry name" value="HATPase_RsbW-like"/>
    <property type="match status" value="1"/>
</dbReference>
<dbReference type="EMBL" id="CP045643">
    <property type="protein sequence ID" value="QFZ77750.1"/>
    <property type="molecule type" value="Genomic_DNA"/>
</dbReference>
<feature type="domain" description="PAC" evidence="3">
    <location>
        <begin position="160"/>
        <end position="218"/>
    </location>
</feature>
<dbReference type="SUPFAM" id="SSF55874">
    <property type="entry name" value="ATPase domain of HSP90 chaperone/DNA topoisomerase II/histidine kinase"/>
    <property type="match status" value="1"/>
</dbReference>
<dbReference type="Pfam" id="PF08448">
    <property type="entry name" value="PAS_4"/>
    <property type="match status" value="1"/>
</dbReference>
<proteinExistence type="predicted"/>
<dbReference type="PROSITE" id="PS50113">
    <property type="entry name" value="PAC"/>
    <property type="match status" value="1"/>
</dbReference>
<dbReference type="PANTHER" id="PTHR43156:SF2">
    <property type="entry name" value="STAGE II SPORULATION PROTEIN E"/>
    <property type="match status" value="1"/>
</dbReference>
<keyword evidence="5" id="KW-1185">Reference proteome</keyword>
<accession>A0A5Q0LL11</accession>
<dbReference type="Pfam" id="PF13581">
    <property type="entry name" value="HATPase_c_2"/>
    <property type="match status" value="1"/>
</dbReference>
<dbReference type="Gene3D" id="3.30.565.10">
    <property type="entry name" value="Histidine kinase-like ATPase, C-terminal domain"/>
    <property type="match status" value="1"/>
</dbReference>
<protein>
    <submittedName>
        <fullName evidence="4">SpoIIE family protein phosphatase</fullName>
    </submittedName>
</protein>
<keyword evidence="1" id="KW-0378">Hydrolase</keyword>
<dbReference type="GO" id="GO:0016791">
    <property type="term" value="F:phosphatase activity"/>
    <property type="evidence" value="ECO:0007669"/>
    <property type="project" value="TreeGrafter"/>
</dbReference>
<name>A0A5Q0LL11_9ACTN</name>